<protein>
    <submittedName>
        <fullName evidence="1">Uncharacterized protein</fullName>
    </submittedName>
</protein>
<comment type="caution">
    <text evidence="1">The sequence shown here is derived from an EMBL/GenBank/DDBJ whole genome shotgun (WGS) entry which is preliminary data.</text>
</comment>
<name>A0ABQ1YSC9_9BACT</name>
<dbReference type="RefSeq" id="WP_188932854.1">
    <property type="nucleotide sequence ID" value="NZ_BMIA01000002.1"/>
</dbReference>
<evidence type="ECO:0000313" key="2">
    <source>
        <dbReference type="Proteomes" id="UP000600214"/>
    </source>
</evidence>
<reference evidence="2" key="1">
    <citation type="journal article" date="2019" name="Int. J. Syst. Evol. Microbiol.">
        <title>The Global Catalogue of Microorganisms (GCM) 10K type strain sequencing project: providing services to taxonomists for standard genome sequencing and annotation.</title>
        <authorList>
            <consortium name="The Broad Institute Genomics Platform"/>
            <consortium name="The Broad Institute Genome Sequencing Center for Infectious Disease"/>
            <person name="Wu L."/>
            <person name="Ma J."/>
        </authorList>
    </citation>
    <scope>NUCLEOTIDE SEQUENCE [LARGE SCALE GENOMIC DNA]</scope>
    <source>
        <strain evidence="2">CGMCC 1.15288</strain>
    </source>
</reference>
<keyword evidence="2" id="KW-1185">Reference proteome</keyword>
<dbReference type="EMBL" id="BMIA01000002">
    <property type="protein sequence ID" value="GGH35301.1"/>
    <property type="molecule type" value="Genomic_DNA"/>
</dbReference>
<sequence length="324" mass="37196">MNSQDYYIYSQINTTVMGFADEIMREFLDAHPDAARGRWSQEELNQKLSAFMQNRNRKPVARFDGLSAEQMHLLLNDPFGHGSIIRRHPKPADATIDQVPFFVLIEILYGMLSNGPIKLTPKGNLPVSVCRELYERKLLIQDDIQKGYTKKISEDNVAFIQALKACILISPDVKKRGNALSLTQSGQKSLSKERNILFWEVFDTYTTQFNWAYLDHAGAQIGQFGWAYSIYLLHRYGAQEKEAGFYASKVIQAFPHLQEPVPSTRFEGINLEPALIHRWRFVEHFAGWFGLIEIRKGTNDVFDRQAIIQKAAVFSELFQVSVNR</sequence>
<organism evidence="1 2">
    <name type="scientific">Dyadobacter endophyticus</name>
    <dbReference type="NCBI Taxonomy" id="1749036"/>
    <lineage>
        <taxon>Bacteria</taxon>
        <taxon>Pseudomonadati</taxon>
        <taxon>Bacteroidota</taxon>
        <taxon>Cytophagia</taxon>
        <taxon>Cytophagales</taxon>
        <taxon>Spirosomataceae</taxon>
        <taxon>Dyadobacter</taxon>
    </lineage>
</organism>
<dbReference type="Proteomes" id="UP000600214">
    <property type="component" value="Unassembled WGS sequence"/>
</dbReference>
<gene>
    <name evidence="1" type="ORF">GCM10007423_26820</name>
</gene>
<accession>A0ABQ1YSC9</accession>
<proteinExistence type="predicted"/>
<evidence type="ECO:0000313" key="1">
    <source>
        <dbReference type="EMBL" id="GGH35301.1"/>
    </source>
</evidence>